<keyword evidence="1" id="KW-0472">Membrane</keyword>
<evidence type="ECO:0000313" key="3">
    <source>
        <dbReference type="Proteomes" id="UP000246991"/>
    </source>
</evidence>
<evidence type="ECO:0000313" key="2">
    <source>
        <dbReference type="EMBL" id="PWW73991.1"/>
    </source>
</evidence>
<proteinExistence type="predicted"/>
<sequence>MVSKRYTIDHVQDVLVLGSNGILLEIVIAVLMLWRRFFGGCWKPFFQKPNTFKGMKGEKCLYLCSCGIRLMRGSEKLTGAHTPSTQVLQAQWSDLQYRGMNEGYSRHAKAPVLRGCFPGNSLARPNVLLCGWLGVPHFRRLSVNTLSTTDRMAGRDIPHLCTLHDQPVRILCTGTVYDMLEYKYRYR</sequence>
<accession>A0A317SLB2</accession>
<evidence type="ECO:0000256" key="1">
    <source>
        <dbReference type="SAM" id="Phobius"/>
    </source>
</evidence>
<gene>
    <name evidence="2" type="ORF">C7212DRAFT_346565</name>
</gene>
<dbReference type="AlphaFoldDB" id="A0A317SLB2"/>
<keyword evidence="1" id="KW-1133">Transmembrane helix</keyword>
<name>A0A317SLB2_9PEZI</name>
<feature type="transmembrane region" description="Helical" evidence="1">
    <location>
        <begin position="14"/>
        <end position="34"/>
    </location>
</feature>
<dbReference type="Proteomes" id="UP000246991">
    <property type="component" value="Unassembled WGS sequence"/>
</dbReference>
<protein>
    <submittedName>
        <fullName evidence="2">Uncharacterized protein</fullName>
    </submittedName>
</protein>
<keyword evidence="1" id="KW-0812">Transmembrane</keyword>
<comment type="caution">
    <text evidence="2">The sequence shown here is derived from an EMBL/GenBank/DDBJ whole genome shotgun (WGS) entry which is preliminary data.</text>
</comment>
<reference evidence="2 3" key="1">
    <citation type="submission" date="2018-03" db="EMBL/GenBank/DDBJ databases">
        <title>Genomes of Pezizomycetes fungi and the evolution of truffles.</title>
        <authorList>
            <person name="Murat C."/>
            <person name="Payen T."/>
            <person name="Noel B."/>
            <person name="Kuo A."/>
            <person name="Martin F.M."/>
        </authorList>
    </citation>
    <scope>NUCLEOTIDE SEQUENCE [LARGE SCALE GENOMIC DNA]</scope>
    <source>
        <strain evidence="2">091103-1</strain>
    </source>
</reference>
<keyword evidence="3" id="KW-1185">Reference proteome</keyword>
<organism evidence="2 3">
    <name type="scientific">Tuber magnatum</name>
    <name type="common">white Piedmont truffle</name>
    <dbReference type="NCBI Taxonomy" id="42249"/>
    <lineage>
        <taxon>Eukaryota</taxon>
        <taxon>Fungi</taxon>
        <taxon>Dikarya</taxon>
        <taxon>Ascomycota</taxon>
        <taxon>Pezizomycotina</taxon>
        <taxon>Pezizomycetes</taxon>
        <taxon>Pezizales</taxon>
        <taxon>Tuberaceae</taxon>
        <taxon>Tuber</taxon>
    </lineage>
</organism>
<dbReference type="EMBL" id="PYWC01000070">
    <property type="protein sequence ID" value="PWW73991.1"/>
    <property type="molecule type" value="Genomic_DNA"/>
</dbReference>